<accession>A0A370UBK6</accession>
<dbReference type="PANTHER" id="PTHR46847">
    <property type="entry name" value="D-ALLOSE-BINDING PERIPLASMIC PROTEIN-RELATED"/>
    <property type="match status" value="1"/>
</dbReference>
<dbReference type="GO" id="GO:0030313">
    <property type="term" value="C:cell envelope"/>
    <property type="evidence" value="ECO:0007669"/>
    <property type="project" value="UniProtKB-SubCell"/>
</dbReference>
<feature type="domain" description="Periplasmic binding protein" evidence="5">
    <location>
        <begin position="71"/>
        <end position="333"/>
    </location>
</feature>
<dbReference type="InterPro" id="IPR025997">
    <property type="entry name" value="SBP_2_dom"/>
</dbReference>
<keyword evidence="7" id="KW-1185">Reference proteome</keyword>
<feature type="chain" id="PRO_5016629656" evidence="4">
    <location>
        <begin position="21"/>
        <end position="374"/>
    </location>
</feature>
<comment type="similarity">
    <text evidence="2">Belongs to the bacterial solute-binding protein 2 family.</text>
</comment>
<evidence type="ECO:0000256" key="4">
    <source>
        <dbReference type="SAM" id="SignalP"/>
    </source>
</evidence>
<dbReference type="PANTHER" id="PTHR46847:SF1">
    <property type="entry name" value="D-ALLOSE-BINDING PERIPLASMIC PROTEIN-RELATED"/>
    <property type="match status" value="1"/>
</dbReference>
<dbReference type="Pfam" id="PF13407">
    <property type="entry name" value="Peripla_BP_4"/>
    <property type="match status" value="1"/>
</dbReference>
<gene>
    <name evidence="6" type="ORF">DN730_06100</name>
</gene>
<keyword evidence="3 4" id="KW-0732">Signal</keyword>
<dbReference type="OrthoDB" id="9784024at2"/>
<evidence type="ECO:0000256" key="1">
    <source>
        <dbReference type="ARBA" id="ARBA00004196"/>
    </source>
</evidence>
<comment type="caution">
    <text evidence="6">The sequence shown here is derived from an EMBL/GenBank/DDBJ whole genome shotgun (WGS) entry which is preliminary data.</text>
</comment>
<evidence type="ECO:0000313" key="7">
    <source>
        <dbReference type="Proteomes" id="UP000254326"/>
    </source>
</evidence>
<evidence type="ECO:0000256" key="2">
    <source>
        <dbReference type="ARBA" id="ARBA00007639"/>
    </source>
</evidence>
<evidence type="ECO:0000313" key="6">
    <source>
        <dbReference type="EMBL" id="RDL45180.1"/>
    </source>
</evidence>
<reference evidence="6 7" key="1">
    <citation type="submission" date="2018-06" db="EMBL/GenBank/DDBJ databases">
        <title>Marinomonas sp. YLB-05 draft genome sequence.</title>
        <authorList>
            <person name="Yu L."/>
            <person name="Tang X."/>
        </authorList>
    </citation>
    <scope>NUCLEOTIDE SEQUENCE [LARGE SCALE GENOMIC DNA]</scope>
    <source>
        <strain evidence="6 7">YLB-05</strain>
    </source>
</reference>
<feature type="signal peptide" evidence="4">
    <location>
        <begin position="1"/>
        <end position="20"/>
    </location>
</feature>
<dbReference type="EMBL" id="QKRA01000002">
    <property type="protein sequence ID" value="RDL45180.1"/>
    <property type="molecule type" value="Genomic_DNA"/>
</dbReference>
<sequence length="374" mass="41997">MSLFVKGLLTALLLPTVAFAVDSSSSNQESSKLEYWLANEVNDADIAARFQDVVSSSPVKISNTGVTVTRIALIYPSADLSDFWVRNYKALTKRLDAIGVDYTIDEFSSRQIEHALQTRYIDQVLANPEQYDYVIYGPSELYVQADNIQRLAQSDQFKSYIWAFHTPMKRWQYQPDAWFDFSSSVGAKALCKFIVQRLGNEVFFAMNRGIPGITDEQRSGDFKSCVKEKGDWENLYEHFGQYQAGGGRDGAILITQSFPEVSMLHNANTAMTLGALEYLEEASLTDQLYVTGWGGTAAEIEQIKQGNLNATLMRMGDDVGVATAEAIKFSLEGRRSEIPKIYLGRIEVVDDQMSIEEIDERTREAFRYSGVDSD</sequence>
<protein>
    <submittedName>
        <fullName evidence="6">Ribose ABC transporter substrate-binding protein</fullName>
    </submittedName>
</protein>
<comment type="subcellular location">
    <subcellularLocation>
        <location evidence="1">Cell envelope</location>
    </subcellularLocation>
</comment>
<dbReference type="Proteomes" id="UP000254326">
    <property type="component" value="Unassembled WGS sequence"/>
</dbReference>
<name>A0A370UBK6_9GAMM</name>
<proteinExistence type="inferred from homology"/>
<dbReference type="Gene3D" id="3.40.50.2300">
    <property type="match status" value="2"/>
</dbReference>
<evidence type="ECO:0000256" key="3">
    <source>
        <dbReference type="ARBA" id="ARBA00022729"/>
    </source>
</evidence>
<dbReference type="SUPFAM" id="SSF53822">
    <property type="entry name" value="Periplasmic binding protein-like I"/>
    <property type="match status" value="1"/>
</dbReference>
<dbReference type="AlphaFoldDB" id="A0A370UBK6"/>
<dbReference type="RefSeq" id="WP_115467214.1">
    <property type="nucleotide sequence ID" value="NZ_QKRA01000002.1"/>
</dbReference>
<dbReference type="InterPro" id="IPR028082">
    <property type="entry name" value="Peripla_BP_I"/>
</dbReference>
<evidence type="ECO:0000259" key="5">
    <source>
        <dbReference type="Pfam" id="PF13407"/>
    </source>
</evidence>
<dbReference type="GO" id="GO:0030246">
    <property type="term" value="F:carbohydrate binding"/>
    <property type="evidence" value="ECO:0007669"/>
    <property type="project" value="UniProtKB-ARBA"/>
</dbReference>
<dbReference type="GO" id="GO:0055085">
    <property type="term" value="P:transmembrane transport"/>
    <property type="evidence" value="ECO:0007669"/>
    <property type="project" value="UniProtKB-ARBA"/>
</dbReference>
<organism evidence="6 7">
    <name type="scientific">Marinomonas piezotolerans</name>
    <dbReference type="NCBI Taxonomy" id="2213058"/>
    <lineage>
        <taxon>Bacteria</taxon>
        <taxon>Pseudomonadati</taxon>
        <taxon>Pseudomonadota</taxon>
        <taxon>Gammaproteobacteria</taxon>
        <taxon>Oceanospirillales</taxon>
        <taxon>Oceanospirillaceae</taxon>
        <taxon>Marinomonas</taxon>
    </lineage>
</organism>